<sequence length="35" mass="4011">MVDPVRQEPGPALLEQFVVTQLSETARSKLLRWSK</sequence>
<comment type="caution">
    <text evidence="1">The sequence shown here is derived from an EMBL/GenBank/DDBJ whole genome shotgun (WGS) entry which is preliminary data.</text>
</comment>
<name>Q09A77_STIAD</name>
<gene>
    <name evidence="1" type="ORF">STIAU_6050</name>
</gene>
<proteinExistence type="predicted"/>
<reference evidence="1 2" key="1">
    <citation type="submission" date="2006-04" db="EMBL/GenBank/DDBJ databases">
        <authorList>
            <person name="Nierman W.C."/>
        </authorList>
    </citation>
    <scope>NUCLEOTIDE SEQUENCE [LARGE SCALE GENOMIC DNA]</scope>
    <source>
        <strain evidence="1 2">DW4/3-1</strain>
    </source>
</reference>
<organism evidence="1 2">
    <name type="scientific">Stigmatella aurantiaca (strain DW4/3-1)</name>
    <dbReference type="NCBI Taxonomy" id="378806"/>
    <lineage>
        <taxon>Bacteria</taxon>
        <taxon>Pseudomonadati</taxon>
        <taxon>Myxococcota</taxon>
        <taxon>Myxococcia</taxon>
        <taxon>Myxococcales</taxon>
        <taxon>Cystobacterineae</taxon>
        <taxon>Archangiaceae</taxon>
        <taxon>Stigmatella</taxon>
    </lineage>
</organism>
<protein>
    <submittedName>
        <fullName evidence="1">Uncharacterized protein</fullName>
    </submittedName>
</protein>
<dbReference type="EMBL" id="AAMD01000014">
    <property type="protein sequence ID" value="EAU68653.1"/>
    <property type="molecule type" value="Genomic_DNA"/>
</dbReference>
<accession>Q09A77</accession>
<dbReference type="Proteomes" id="UP000032702">
    <property type="component" value="Unassembled WGS sequence"/>
</dbReference>
<dbReference type="AlphaFoldDB" id="Q09A77"/>
<evidence type="ECO:0000313" key="1">
    <source>
        <dbReference type="EMBL" id="EAU68653.1"/>
    </source>
</evidence>
<evidence type="ECO:0000313" key="2">
    <source>
        <dbReference type="Proteomes" id="UP000032702"/>
    </source>
</evidence>